<evidence type="ECO:0000313" key="2">
    <source>
        <dbReference type="EMBL" id="MED6116047.1"/>
    </source>
</evidence>
<evidence type="ECO:0000313" key="3">
    <source>
        <dbReference type="Proteomes" id="UP001341840"/>
    </source>
</evidence>
<reference evidence="2 3" key="1">
    <citation type="journal article" date="2023" name="Plants (Basel)">
        <title>Bridging the Gap: Combining Genomics and Transcriptomics Approaches to Understand Stylosanthes scabra, an Orphan Legume from the Brazilian Caatinga.</title>
        <authorList>
            <person name="Ferreira-Neto J.R.C."/>
            <person name="da Silva M.D."/>
            <person name="Binneck E."/>
            <person name="de Melo N.F."/>
            <person name="da Silva R.H."/>
            <person name="de Melo A.L.T.M."/>
            <person name="Pandolfi V."/>
            <person name="Bustamante F.O."/>
            <person name="Brasileiro-Vidal A.C."/>
            <person name="Benko-Iseppon A.M."/>
        </authorList>
    </citation>
    <scope>NUCLEOTIDE SEQUENCE [LARGE SCALE GENOMIC DNA]</scope>
    <source>
        <tissue evidence="2">Leaves</tissue>
    </source>
</reference>
<feature type="region of interest" description="Disordered" evidence="1">
    <location>
        <begin position="1"/>
        <end position="75"/>
    </location>
</feature>
<feature type="non-terminal residue" evidence="2">
    <location>
        <position position="1"/>
    </location>
</feature>
<dbReference type="Proteomes" id="UP001341840">
    <property type="component" value="Unassembled WGS sequence"/>
</dbReference>
<feature type="compositionally biased region" description="Low complexity" evidence="1">
    <location>
        <begin position="16"/>
        <end position="27"/>
    </location>
</feature>
<organism evidence="2 3">
    <name type="scientific">Stylosanthes scabra</name>
    <dbReference type="NCBI Taxonomy" id="79078"/>
    <lineage>
        <taxon>Eukaryota</taxon>
        <taxon>Viridiplantae</taxon>
        <taxon>Streptophyta</taxon>
        <taxon>Embryophyta</taxon>
        <taxon>Tracheophyta</taxon>
        <taxon>Spermatophyta</taxon>
        <taxon>Magnoliopsida</taxon>
        <taxon>eudicotyledons</taxon>
        <taxon>Gunneridae</taxon>
        <taxon>Pentapetalae</taxon>
        <taxon>rosids</taxon>
        <taxon>fabids</taxon>
        <taxon>Fabales</taxon>
        <taxon>Fabaceae</taxon>
        <taxon>Papilionoideae</taxon>
        <taxon>50 kb inversion clade</taxon>
        <taxon>dalbergioids sensu lato</taxon>
        <taxon>Dalbergieae</taxon>
        <taxon>Pterocarpus clade</taxon>
        <taxon>Stylosanthes</taxon>
    </lineage>
</organism>
<dbReference type="EMBL" id="JASCZI010002292">
    <property type="protein sequence ID" value="MED6116047.1"/>
    <property type="molecule type" value="Genomic_DNA"/>
</dbReference>
<proteinExistence type="predicted"/>
<gene>
    <name evidence="2" type="ORF">PIB30_096483</name>
</gene>
<keyword evidence="3" id="KW-1185">Reference proteome</keyword>
<comment type="caution">
    <text evidence="2">The sequence shown here is derived from an EMBL/GenBank/DDBJ whole genome shotgun (WGS) entry which is preliminary data.</text>
</comment>
<accession>A0ABU6QWR6</accession>
<sequence>QQPWDMVEQSSYDAPSSYHSQSYGSHSAPPPTMDEARQTTTADPLQPSPTGRPRRETRPPTCGTGGHIRAPRGRH</sequence>
<name>A0ABU6QWR6_9FABA</name>
<feature type="compositionally biased region" description="Polar residues" evidence="1">
    <location>
        <begin position="1"/>
        <end position="14"/>
    </location>
</feature>
<evidence type="ECO:0000256" key="1">
    <source>
        <dbReference type="SAM" id="MobiDB-lite"/>
    </source>
</evidence>
<protein>
    <submittedName>
        <fullName evidence="2">Uncharacterized protein</fullName>
    </submittedName>
</protein>